<feature type="region of interest" description="Disordered" evidence="1">
    <location>
        <begin position="344"/>
        <end position="368"/>
    </location>
</feature>
<organism evidence="3 4">
    <name type="scientific">Aphis craccivora</name>
    <name type="common">Cowpea aphid</name>
    <dbReference type="NCBI Taxonomy" id="307492"/>
    <lineage>
        <taxon>Eukaryota</taxon>
        <taxon>Metazoa</taxon>
        <taxon>Ecdysozoa</taxon>
        <taxon>Arthropoda</taxon>
        <taxon>Hexapoda</taxon>
        <taxon>Insecta</taxon>
        <taxon>Pterygota</taxon>
        <taxon>Neoptera</taxon>
        <taxon>Paraneoptera</taxon>
        <taxon>Hemiptera</taxon>
        <taxon>Sternorrhyncha</taxon>
        <taxon>Aphidomorpha</taxon>
        <taxon>Aphidoidea</taxon>
        <taxon>Aphididae</taxon>
        <taxon>Aphidini</taxon>
        <taxon>Aphis</taxon>
        <taxon>Aphis</taxon>
    </lineage>
</organism>
<dbReference type="Proteomes" id="UP000478052">
    <property type="component" value="Unassembled WGS sequence"/>
</dbReference>
<feature type="compositionally biased region" description="Polar residues" evidence="1">
    <location>
        <begin position="27"/>
        <end position="37"/>
    </location>
</feature>
<feature type="compositionally biased region" description="Low complexity" evidence="1">
    <location>
        <begin position="38"/>
        <end position="50"/>
    </location>
</feature>
<reference evidence="3 4" key="1">
    <citation type="submission" date="2019-08" db="EMBL/GenBank/DDBJ databases">
        <title>Whole genome of Aphis craccivora.</title>
        <authorList>
            <person name="Voronova N.V."/>
            <person name="Shulinski R.S."/>
            <person name="Bandarenka Y.V."/>
            <person name="Zhorov D.G."/>
            <person name="Warner D."/>
        </authorList>
    </citation>
    <scope>NUCLEOTIDE SEQUENCE [LARGE SCALE GENOMIC DNA]</scope>
    <source>
        <strain evidence="3">180601</strain>
        <tissue evidence="3">Whole Body</tissue>
    </source>
</reference>
<evidence type="ECO:0000313" key="3">
    <source>
        <dbReference type="EMBL" id="KAF0730977.1"/>
    </source>
</evidence>
<accession>A0A6G0WTY2</accession>
<proteinExistence type="predicted"/>
<feature type="region of interest" description="Disordered" evidence="1">
    <location>
        <begin position="296"/>
        <end position="329"/>
    </location>
</feature>
<protein>
    <recommendedName>
        <fullName evidence="2">Pre-C2HC domain-containing protein</fullName>
    </recommendedName>
</protein>
<feature type="region of interest" description="Disordered" evidence="1">
    <location>
        <begin position="1"/>
        <end position="98"/>
    </location>
</feature>
<dbReference type="Pfam" id="PF07530">
    <property type="entry name" value="PRE_C2HC"/>
    <property type="match status" value="1"/>
</dbReference>
<keyword evidence="4" id="KW-1185">Reference proteome</keyword>
<comment type="caution">
    <text evidence="3">The sequence shown here is derived from an EMBL/GenBank/DDBJ whole genome shotgun (WGS) entry which is preliminary data.</text>
</comment>
<feature type="compositionally biased region" description="Low complexity" evidence="1">
    <location>
        <begin position="64"/>
        <end position="79"/>
    </location>
</feature>
<dbReference type="EMBL" id="VUJU01008416">
    <property type="protein sequence ID" value="KAF0730977.1"/>
    <property type="molecule type" value="Genomic_DNA"/>
</dbReference>
<dbReference type="OrthoDB" id="8016075at2759"/>
<feature type="compositionally biased region" description="Polar residues" evidence="1">
    <location>
        <begin position="1"/>
        <end position="19"/>
    </location>
</feature>
<gene>
    <name evidence="3" type="ORF">FWK35_00025175</name>
</gene>
<evidence type="ECO:0000256" key="1">
    <source>
        <dbReference type="SAM" id="MobiDB-lite"/>
    </source>
</evidence>
<evidence type="ECO:0000259" key="2">
    <source>
        <dbReference type="Pfam" id="PF07530"/>
    </source>
</evidence>
<sequence>MLSSTNKNNINATSQNNKHANSKHNVNKNTSETNQKASSTNSTSMTNWTTQKKINHSNSSYSNSEPPTSPQTEQPPETSMDAVPSPEIEPEVIAKPPPSISIKDVHDFPALCTELIDLIGVDNFHCKSTTDRLKIQTANPESYRKLVHFLREEKAEFHTYQLSEDKSTRVVRQVTHVLHRLNKNQLPLFFVDLEPTIHSNEIFQLTSILHIKIKVEEPYKIKAISQCANCQAYGHTKAYCGYSPRCVRCRNGHPSSSCQKTREEPPCCALCQESHPANYKGCSVYKELQYHKKPSSNNNKFTFDNKHPSLKSNLVKDSHPSEHINSVLPTAPPLTYAKVASNQFSRSNSTPTTQDTSPSAETNLSHLM</sequence>
<evidence type="ECO:0000313" key="4">
    <source>
        <dbReference type="Proteomes" id="UP000478052"/>
    </source>
</evidence>
<dbReference type="InterPro" id="IPR006579">
    <property type="entry name" value="Pre_C2HC_dom"/>
</dbReference>
<feature type="domain" description="Pre-C2HC" evidence="2">
    <location>
        <begin position="171"/>
        <end position="222"/>
    </location>
</feature>
<dbReference type="AlphaFoldDB" id="A0A6G0WTY2"/>
<name>A0A6G0WTY2_APHCR</name>